<evidence type="ECO:0000259" key="1">
    <source>
        <dbReference type="Pfam" id="PF02558"/>
    </source>
</evidence>
<dbReference type="Gene3D" id="3.40.50.720">
    <property type="entry name" value="NAD(P)-binding Rossmann-like Domain"/>
    <property type="match status" value="1"/>
</dbReference>
<organism evidence="2">
    <name type="scientific">mine drainage metagenome</name>
    <dbReference type="NCBI Taxonomy" id="410659"/>
    <lineage>
        <taxon>unclassified sequences</taxon>
        <taxon>metagenomes</taxon>
        <taxon>ecological metagenomes</taxon>
    </lineage>
</organism>
<feature type="non-terminal residue" evidence="2">
    <location>
        <position position="76"/>
    </location>
</feature>
<evidence type="ECO:0000313" key="2">
    <source>
        <dbReference type="EMBL" id="EQD46926.1"/>
    </source>
</evidence>
<sequence>MRSAQFVILGPGALGSIISAHLARAGHSVVVLARGARARNIEQQGLRIKGLAEITRSVRVLTDPSALRAADYLIVA</sequence>
<feature type="domain" description="Ketopantoate reductase N-terminal" evidence="1">
    <location>
        <begin position="7"/>
        <end position="76"/>
    </location>
</feature>
<dbReference type="InterPro" id="IPR036291">
    <property type="entry name" value="NAD(P)-bd_dom_sf"/>
</dbReference>
<protein>
    <submittedName>
        <fullName evidence="2">Secreted protein containing Ketopantoate reductase ApbA/PanE</fullName>
        <ecNumber evidence="2">1.1.1.169</ecNumber>
    </submittedName>
</protein>
<keyword evidence="2" id="KW-0560">Oxidoreductase</keyword>
<dbReference type="EMBL" id="AUZX01010563">
    <property type="protein sequence ID" value="EQD46926.1"/>
    <property type="molecule type" value="Genomic_DNA"/>
</dbReference>
<reference evidence="2" key="1">
    <citation type="submission" date="2013-08" db="EMBL/GenBank/DDBJ databases">
        <authorList>
            <person name="Mendez C."/>
            <person name="Richter M."/>
            <person name="Ferrer M."/>
            <person name="Sanchez J."/>
        </authorList>
    </citation>
    <scope>NUCLEOTIDE SEQUENCE</scope>
</reference>
<dbReference type="SUPFAM" id="SSF51735">
    <property type="entry name" value="NAD(P)-binding Rossmann-fold domains"/>
    <property type="match status" value="1"/>
</dbReference>
<dbReference type="EC" id="1.1.1.169" evidence="2"/>
<dbReference type="GO" id="GO:0008677">
    <property type="term" value="F:2-dehydropantoate 2-reductase activity"/>
    <property type="evidence" value="ECO:0007669"/>
    <property type="project" value="UniProtKB-EC"/>
</dbReference>
<reference evidence="2" key="2">
    <citation type="journal article" date="2014" name="ISME J.">
        <title>Microbial stratification in low pH oxic and suboxic macroscopic growths along an acid mine drainage.</title>
        <authorList>
            <person name="Mendez-Garcia C."/>
            <person name="Mesa V."/>
            <person name="Sprenger R.R."/>
            <person name="Richter M."/>
            <person name="Diez M.S."/>
            <person name="Solano J."/>
            <person name="Bargiela R."/>
            <person name="Golyshina O.V."/>
            <person name="Manteca A."/>
            <person name="Ramos J.L."/>
            <person name="Gallego J.R."/>
            <person name="Llorente I."/>
            <person name="Martins Dos Santos V.A."/>
            <person name="Jensen O.N."/>
            <person name="Pelaez A.I."/>
            <person name="Sanchez J."/>
            <person name="Ferrer M."/>
        </authorList>
    </citation>
    <scope>NUCLEOTIDE SEQUENCE</scope>
</reference>
<comment type="caution">
    <text evidence="2">The sequence shown here is derived from an EMBL/GenBank/DDBJ whole genome shotgun (WGS) entry which is preliminary data.</text>
</comment>
<dbReference type="Pfam" id="PF02558">
    <property type="entry name" value="ApbA"/>
    <property type="match status" value="1"/>
</dbReference>
<gene>
    <name evidence="2" type="ORF">B1A_14389</name>
</gene>
<name>T0ZFC8_9ZZZZ</name>
<dbReference type="InterPro" id="IPR013332">
    <property type="entry name" value="KPR_N"/>
</dbReference>
<proteinExistence type="predicted"/>
<dbReference type="AlphaFoldDB" id="T0ZFC8"/>
<accession>T0ZFC8</accession>